<dbReference type="EMBL" id="AMQN01010370">
    <property type="status" value="NOT_ANNOTATED_CDS"/>
    <property type="molecule type" value="Genomic_DNA"/>
</dbReference>
<dbReference type="GO" id="GO:0005509">
    <property type="term" value="F:calcium ion binding"/>
    <property type="evidence" value="ECO:0007669"/>
    <property type="project" value="InterPro"/>
</dbReference>
<dbReference type="InterPro" id="IPR037895">
    <property type="entry name" value="NUDCD1"/>
</dbReference>
<feature type="domain" description="EF-hand" evidence="6">
    <location>
        <begin position="140"/>
        <end position="175"/>
    </location>
</feature>
<dbReference type="PROSITE" id="PS51203">
    <property type="entry name" value="CS"/>
    <property type="match status" value="1"/>
</dbReference>
<dbReference type="EMBL" id="KB307653">
    <property type="protein sequence ID" value="ELT98675.1"/>
    <property type="molecule type" value="Genomic_DNA"/>
</dbReference>
<keyword evidence="5" id="KW-0539">Nucleus</keyword>
<dbReference type="Proteomes" id="UP000014760">
    <property type="component" value="Unassembled WGS sequence"/>
</dbReference>
<dbReference type="Pfam" id="PF04969">
    <property type="entry name" value="CS"/>
    <property type="match status" value="1"/>
</dbReference>
<reference evidence="9" key="3">
    <citation type="submission" date="2015-06" db="UniProtKB">
        <authorList>
            <consortium name="EnsemblMetazoa"/>
        </authorList>
    </citation>
    <scope>IDENTIFICATION</scope>
</reference>
<dbReference type="AlphaFoldDB" id="R7U695"/>
<protein>
    <recommendedName>
        <fullName evidence="3">NudC domain-containing protein 1</fullName>
    </recommendedName>
</protein>
<evidence type="ECO:0000313" key="8">
    <source>
        <dbReference type="EMBL" id="ELT98675.1"/>
    </source>
</evidence>
<dbReference type="OMA" id="DTRFVHH"/>
<reference evidence="8 10" key="2">
    <citation type="journal article" date="2013" name="Nature">
        <title>Insights into bilaterian evolution from three spiralian genomes.</title>
        <authorList>
            <person name="Simakov O."/>
            <person name="Marletaz F."/>
            <person name="Cho S.J."/>
            <person name="Edsinger-Gonzales E."/>
            <person name="Havlak P."/>
            <person name="Hellsten U."/>
            <person name="Kuo D.H."/>
            <person name="Larsson T."/>
            <person name="Lv J."/>
            <person name="Arendt D."/>
            <person name="Savage R."/>
            <person name="Osoegawa K."/>
            <person name="de Jong P."/>
            <person name="Grimwood J."/>
            <person name="Chapman J.A."/>
            <person name="Shapiro H."/>
            <person name="Aerts A."/>
            <person name="Otillar R.P."/>
            <person name="Terry A.Y."/>
            <person name="Boore J.L."/>
            <person name="Grigoriev I.V."/>
            <person name="Lindberg D.R."/>
            <person name="Seaver E.C."/>
            <person name="Weisblat D.A."/>
            <person name="Putnam N.H."/>
            <person name="Rokhsar D.S."/>
        </authorList>
    </citation>
    <scope>NUCLEOTIDE SEQUENCE</scope>
    <source>
        <strain evidence="8 10">I ESC-2004</strain>
    </source>
</reference>
<evidence type="ECO:0000256" key="5">
    <source>
        <dbReference type="ARBA" id="ARBA00023242"/>
    </source>
</evidence>
<evidence type="ECO:0000256" key="2">
    <source>
        <dbReference type="ARBA" id="ARBA00004496"/>
    </source>
</evidence>
<dbReference type="InterPro" id="IPR007052">
    <property type="entry name" value="CS_dom"/>
</dbReference>
<sequence length="551" mass="61277">MCQRPEVLKLSERQYSLQHVKAFGLHNHLILDPWNKNCVFYVDSQWKICLVSIDENSRASEACPVLAVPDSSYKKNVPDRLCMTLEFISAELAILADGAGTLYIIKTGVRTSGSAWEVLHSEVVLGEDKPFLLRSASLSRKETELEIILLHVDTKDDGFISILEWLSFHSDDGTKWAVTQSRRLEGKLSPDYVNVVSDTQSLYLSGEQSFKFVYDSINPVEEEDDKMADVDISTSGAVPAYTWSQTDEDIVVQFTLKQPTDKNSVVFALSANEVKIGTDADGNLLQGELNAAVDVEASTWTITDKTKLELHLSKQDSSFQWPLVVVGDKRGEMVVSEEQAEKIHQQLAHLTSEQWNPDPEEDGKPAYNSQQLEDCDVFPGETSCMAVFNGTSHAVTHLVNLGSHQWLFNGNACSSSLPAICLRHDVDAILWQLTSDLPTPGVSPWNHAATFNAFGYVQASKRQRKFTVCSPNYSFVAICDCVKHVYVYRQPAAISFPLRNRKTGRQVAAVAKQQVVALDTAEEVVGCQATDEHLFVLTAKSLHVVHVDHED</sequence>
<comment type="subcellular location">
    <subcellularLocation>
        <location evidence="2">Cytoplasm</location>
    </subcellularLocation>
    <subcellularLocation>
        <location evidence="1">Nucleus</location>
    </subcellularLocation>
</comment>
<organism evidence="8">
    <name type="scientific">Capitella teleta</name>
    <name type="common">Polychaete worm</name>
    <dbReference type="NCBI Taxonomy" id="283909"/>
    <lineage>
        <taxon>Eukaryota</taxon>
        <taxon>Metazoa</taxon>
        <taxon>Spiralia</taxon>
        <taxon>Lophotrochozoa</taxon>
        <taxon>Annelida</taxon>
        <taxon>Polychaeta</taxon>
        <taxon>Sedentaria</taxon>
        <taxon>Scolecida</taxon>
        <taxon>Capitellidae</taxon>
        <taxon>Capitella</taxon>
    </lineage>
</organism>
<dbReference type="CDD" id="cd06467">
    <property type="entry name" value="p23_NUDC_like"/>
    <property type="match status" value="1"/>
</dbReference>
<dbReference type="OrthoDB" id="428655at2759"/>
<dbReference type="InterPro" id="IPR008978">
    <property type="entry name" value="HSP20-like_chaperone"/>
</dbReference>
<evidence type="ECO:0000259" key="7">
    <source>
        <dbReference type="PROSITE" id="PS51203"/>
    </source>
</evidence>
<name>R7U695_CAPTE</name>
<evidence type="ECO:0000313" key="10">
    <source>
        <dbReference type="Proteomes" id="UP000014760"/>
    </source>
</evidence>
<feature type="domain" description="CS" evidence="7">
    <location>
        <begin position="236"/>
        <end position="325"/>
    </location>
</feature>
<dbReference type="STRING" id="283909.R7U695"/>
<dbReference type="GO" id="GO:0005634">
    <property type="term" value="C:nucleus"/>
    <property type="evidence" value="ECO:0007669"/>
    <property type="project" value="UniProtKB-SubCell"/>
</dbReference>
<evidence type="ECO:0000259" key="6">
    <source>
        <dbReference type="PROSITE" id="PS50222"/>
    </source>
</evidence>
<evidence type="ECO:0000313" key="9">
    <source>
        <dbReference type="EnsemblMetazoa" id="CapteP219149"/>
    </source>
</evidence>
<dbReference type="SUPFAM" id="SSF49764">
    <property type="entry name" value="HSP20-like chaperones"/>
    <property type="match status" value="1"/>
</dbReference>
<dbReference type="Gene3D" id="2.60.40.790">
    <property type="match status" value="1"/>
</dbReference>
<reference evidence="10" key="1">
    <citation type="submission" date="2012-12" db="EMBL/GenBank/DDBJ databases">
        <authorList>
            <person name="Hellsten U."/>
            <person name="Grimwood J."/>
            <person name="Chapman J.A."/>
            <person name="Shapiro H."/>
            <person name="Aerts A."/>
            <person name="Otillar R.P."/>
            <person name="Terry A.Y."/>
            <person name="Boore J.L."/>
            <person name="Simakov O."/>
            <person name="Marletaz F."/>
            <person name="Cho S.-J."/>
            <person name="Edsinger-Gonzales E."/>
            <person name="Havlak P."/>
            <person name="Kuo D.-H."/>
            <person name="Larsson T."/>
            <person name="Lv J."/>
            <person name="Arendt D."/>
            <person name="Savage R."/>
            <person name="Osoegawa K."/>
            <person name="de Jong P."/>
            <person name="Lindberg D.R."/>
            <person name="Seaver E.C."/>
            <person name="Weisblat D.A."/>
            <person name="Putnam N.H."/>
            <person name="Grigoriev I.V."/>
            <person name="Rokhsar D.S."/>
        </authorList>
    </citation>
    <scope>NUCLEOTIDE SEQUENCE</scope>
    <source>
        <strain evidence="10">I ESC-2004</strain>
    </source>
</reference>
<proteinExistence type="predicted"/>
<dbReference type="EnsemblMetazoa" id="CapteT219149">
    <property type="protein sequence ID" value="CapteP219149"/>
    <property type="gene ID" value="CapteG219149"/>
</dbReference>
<evidence type="ECO:0000256" key="1">
    <source>
        <dbReference type="ARBA" id="ARBA00004123"/>
    </source>
</evidence>
<dbReference type="HOGENOM" id="CLU_021010_1_0_1"/>
<gene>
    <name evidence="8" type="ORF">CAPTEDRAFT_219149</name>
</gene>
<evidence type="ECO:0000256" key="3">
    <source>
        <dbReference type="ARBA" id="ARBA00018915"/>
    </source>
</evidence>
<accession>R7U695</accession>
<dbReference type="PANTHER" id="PTHR21664">
    <property type="entry name" value="CHRONIC MYELOGENOUS LEUKEMIA TUMOR ANTIGEN 66"/>
    <property type="match status" value="1"/>
</dbReference>
<keyword evidence="10" id="KW-1185">Reference proteome</keyword>
<keyword evidence="4" id="KW-0963">Cytoplasm</keyword>
<dbReference type="PANTHER" id="PTHR21664:SF1">
    <property type="entry name" value="NUDC DOMAIN-CONTAINING PROTEIN 1"/>
    <property type="match status" value="1"/>
</dbReference>
<dbReference type="InterPro" id="IPR002048">
    <property type="entry name" value="EF_hand_dom"/>
</dbReference>
<dbReference type="PROSITE" id="PS50222">
    <property type="entry name" value="EF_HAND_2"/>
    <property type="match status" value="1"/>
</dbReference>
<dbReference type="GO" id="GO:0005737">
    <property type="term" value="C:cytoplasm"/>
    <property type="evidence" value="ECO:0007669"/>
    <property type="project" value="UniProtKB-SubCell"/>
</dbReference>
<dbReference type="FunCoup" id="R7U695">
    <property type="interactions" value="1542"/>
</dbReference>
<evidence type="ECO:0000256" key="4">
    <source>
        <dbReference type="ARBA" id="ARBA00022490"/>
    </source>
</evidence>